<protein>
    <submittedName>
        <fullName evidence="3">Glycerophosphodiester phosphodiesterase</fullName>
    </submittedName>
</protein>
<dbReference type="Proteomes" id="UP001602013">
    <property type="component" value="Unassembled WGS sequence"/>
</dbReference>
<feature type="domain" description="GP-PDE" evidence="2">
    <location>
        <begin position="74"/>
        <end position="226"/>
    </location>
</feature>
<name>A0ABW6SU08_9ACTN</name>
<dbReference type="Gene3D" id="3.20.20.190">
    <property type="entry name" value="Phosphatidylinositol (PI) phosphodiesterase"/>
    <property type="match status" value="1"/>
</dbReference>
<feature type="signal peptide" evidence="1">
    <location>
        <begin position="1"/>
        <end position="23"/>
    </location>
</feature>
<dbReference type="RefSeq" id="WP_387414151.1">
    <property type="nucleotide sequence ID" value="NZ_JBIASD010000015.1"/>
</dbReference>
<organism evidence="3 4">
    <name type="scientific">Microtetraspora malaysiensis</name>
    <dbReference type="NCBI Taxonomy" id="161358"/>
    <lineage>
        <taxon>Bacteria</taxon>
        <taxon>Bacillati</taxon>
        <taxon>Actinomycetota</taxon>
        <taxon>Actinomycetes</taxon>
        <taxon>Streptosporangiales</taxon>
        <taxon>Streptosporangiaceae</taxon>
        <taxon>Microtetraspora</taxon>
    </lineage>
</organism>
<keyword evidence="1" id="KW-0732">Signal</keyword>
<dbReference type="SUPFAM" id="SSF51695">
    <property type="entry name" value="PLC-like phosphodiesterases"/>
    <property type="match status" value="1"/>
</dbReference>
<dbReference type="PANTHER" id="PTHR46211:SF14">
    <property type="entry name" value="GLYCEROPHOSPHODIESTER PHOSPHODIESTERASE"/>
    <property type="match status" value="1"/>
</dbReference>
<evidence type="ECO:0000256" key="1">
    <source>
        <dbReference type="SAM" id="SignalP"/>
    </source>
</evidence>
<dbReference type="PROSITE" id="PS51257">
    <property type="entry name" value="PROKAR_LIPOPROTEIN"/>
    <property type="match status" value="1"/>
</dbReference>
<gene>
    <name evidence="3" type="ORF">ACFYXI_23125</name>
</gene>
<reference evidence="3 4" key="1">
    <citation type="submission" date="2024-10" db="EMBL/GenBank/DDBJ databases">
        <title>The Natural Products Discovery Center: Release of the First 8490 Sequenced Strains for Exploring Actinobacteria Biosynthetic Diversity.</title>
        <authorList>
            <person name="Kalkreuter E."/>
            <person name="Kautsar S.A."/>
            <person name="Yang D."/>
            <person name="Bader C.D."/>
            <person name="Teijaro C.N."/>
            <person name="Fluegel L."/>
            <person name="Davis C.M."/>
            <person name="Simpson J.R."/>
            <person name="Lauterbach L."/>
            <person name="Steele A.D."/>
            <person name="Gui C."/>
            <person name="Meng S."/>
            <person name="Li G."/>
            <person name="Viehrig K."/>
            <person name="Ye F."/>
            <person name="Su P."/>
            <person name="Kiefer A.F."/>
            <person name="Nichols A."/>
            <person name="Cepeda A.J."/>
            <person name="Yan W."/>
            <person name="Fan B."/>
            <person name="Jiang Y."/>
            <person name="Adhikari A."/>
            <person name="Zheng C.-J."/>
            <person name="Schuster L."/>
            <person name="Cowan T.M."/>
            <person name="Smanski M.J."/>
            <person name="Chevrette M.G."/>
            <person name="De Carvalho L.P.S."/>
            <person name="Shen B."/>
        </authorList>
    </citation>
    <scope>NUCLEOTIDE SEQUENCE [LARGE SCALE GENOMIC DNA]</scope>
    <source>
        <strain evidence="3 4">NPDC002173</strain>
    </source>
</reference>
<dbReference type="InterPro" id="IPR017946">
    <property type="entry name" value="PLC-like_Pdiesterase_TIM-brl"/>
</dbReference>
<dbReference type="PANTHER" id="PTHR46211">
    <property type="entry name" value="GLYCEROPHOSPHORYL DIESTER PHOSPHODIESTERASE"/>
    <property type="match status" value="1"/>
</dbReference>
<dbReference type="EMBL" id="JBIASD010000015">
    <property type="protein sequence ID" value="MFF3668482.1"/>
    <property type="molecule type" value="Genomic_DNA"/>
</dbReference>
<feature type="chain" id="PRO_5045419974" evidence="1">
    <location>
        <begin position="24"/>
        <end position="273"/>
    </location>
</feature>
<evidence type="ECO:0000313" key="3">
    <source>
        <dbReference type="EMBL" id="MFF3668482.1"/>
    </source>
</evidence>
<accession>A0ABW6SU08</accession>
<keyword evidence="4" id="KW-1185">Reference proteome</keyword>
<comment type="caution">
    <text evidence="3">The sequence shown here is derived from an EMBL/GenBank/DDBJ whole genome shotgun (WGS) entry which is preliminary data.</text>
</comment>
<dbReference type="InterPro" id="IPR030395">
    <property type="entry name" value="GP_PDE_dom"/>
</dbReference>
<sequence length="273" mass="29751">MTKTMAGLSAAAAVLACGAVVSASPAAASGVPAGTAALPKCPLVFGHGGYPEGANGWAKDQVRQPNNLRGVDNQKAWGADGVEADVQLTREGTKAVMWHNNNTTTSGLTGGQQKITDIWWANGAGNLSSRRIDRGPYKGEQVYSLRQWLDHVRSQGLIALLEIKPETKSILSDSRYAAKAWKEISDPIAERQGWQRIMVYSTDSWIQGELAKRHPTLLKGAAARWTDSVRWNEPVPSWSGNVSQWAAVLAHAPQSVMTNYTREYRAWLRGRCQ</sequence>
<dbReference type="Pfam" id="PF03009">
    <property type="entry name" value="GDPD"/>
    <property type="match status" value="1"/>
</dbReference>
<proteinExistence type="predicted"/>
<evidence type="ECO:0000259" key="2">
    <source>
        <dbReference type="Pfam" id="PF03009"/>
    </source>
</evidence>
<evidence type="ECO:0000313" key="4">
    <source>
        <dbReference type="Proteomes" id="UP001602013"/>
    </source>
</evidence>